<dbReference type="GO" id="GO:0016020">
    <property type="term" value="C:membrane"/>
    <property type="evidence" value="ECO:0007669"/>
    <property type="project" value="UniProtKB-SubCell"/>
</dbReference>
<feature type="chain" id="PRO_5020026857" evidence="13">
    <location>
        <begin position="32"/>
        <end position="735"/>
    </location>
</feature>
<keyword evidence="15" id="KW-0418">Kinase</keyword>
<accession>A0A4D6N774</accession>
<evidence type="ECO:0000256" key="6">
    <source>
        <dbReference type="ARBA" id="ARBA00022729"/>
    </source>
</evidence>
<dbReference type="SUPFAM" id="SSF52058">
    <property type="entry name" value="L domain-like"/>
    <property type="match status" value="1"/>
</dbReference>
<dbReference type="InterPro" id="IPR027850">
    <property type="entry name" value="DUF4504"/>
</dbReference>
<gene>
    <name evidence="15" type="ORF">DEO72_LG10g337</name>
</gene>
<evidence type="ECO:0000256" key="7">
    <source>
        <dbReference type="ARBA" id="ARBA00022737"/>
    </source>
</evidence>
<keyword evidence="7" id="KW-0677">Repeat</keyword>
<dbReference type="Proteomes" id="UP000501690">
    <property type="component" value="Linkage Group LG10"/>
</dbReference>
<dbReference type="FunFam" id="3.80.10.10:FF:000400">
    <property type="entry name" value="Nuclear pore complex protein NUP107"/>
    <property type="match status" value="1"/>
</dbReference>
<dbReference type="Gene3D" id="3.80.10.10">
    <property type="entry name" value="Ribonuclease Inhibitor"/>
    <property type="match status" value="3"/>
</dbReference>
<evidence type="ECO:0000313" key="16">
    <source>
        <dbReference type="Proteomes" id="UP000501690"/>
    </source>
</evidence>
<dbReference type="InterPro" id="IPR032675">
    <property type="entry name" value="LRR_dom_sf"/>
</dbReference>
<evidence type="ECO:0000256" key="12">
    <source>
        <dbReference type="SAM" id="MobiDB-lite"/>
    </source>
</evidence>
<evidence type="ECO:0000256" key="10">
    <source>
        <dbReference type="ARBA" id="ARBA00023157"/>
    </source>
</evidence>
<keyword evidence="15" id="KW-0675">Receptor</keyword>
<dbReference type="PANTHER" id="PTHR31366:SF2">
    <property type="entry name" value="UPF0739 PROTEIN C1ORF74"/>
    <property type="match status" value="1"/>
</dbReference>
<proteinExistence type="inferred from homology"/>
<dbReference type="InterPro" id="IPR013210">
    <property type="entry name" value="LRR_N_plant-typ"/>
</dbReference>
<feature type="signal peptide" evidence="13">
    <location>
        <begin position="1"/>
        <end position="31"/>
    </location>
</feature>
<comment type="similarity">
    <text evidence="11">Belongs to the polygalacturonase-inhibiting protein family.</text>
</comment>
<evidence type="ECO:0000256" key="2">
    <source>
        <dbReference type="ARBA" id="ARBA00004191"/>
    </source>
</evidence>
<keyword evidence="5" id="KW-0433">Leucine-rich repeat</keyword>
<evidence type="ECO:0000256" key="9">
    <source>
        <dbReference type="ARBA" id="ARBA00023136"/>
    </source>
</evidence>
<keyword evidence="8" id="KW-0611">Plant defense</keyword>
<evidence type="ECO:0000256" key="8">
    <source>
        <dbReference type="ARBA" id="ARBA00022821"/>
    </source>
</evidence>
<dbReference type="InterPro" id="IPR001611">
    <property type="entry name" value="Leu-rich_rpt"/>
</dbReference>
<evidence type="ECO:0000256" key="13">
    <source>
        <dbReference type="SAM" id="SignalP"/>
    </source>
</evidence>
<sequence>MMEKRTPTKILFPLYSILTIILCLVPSQTNCSTLQDDTLSLLAIKNAIDPNSITPSSYLSTWDFSVDPCESTGSQFLGILCYLPLDNSSSRVTEVDLDAIGYEGFLTPALGNLTQLTVLNLNNNKFRGPLPETIGKLKKLTRLAMSQNFFTGAIPQTITGLNNVRYIDLSGNRLSGLIPTDITALRTLSYLSLSNNEFAGRIPNLTGLWQLNTLDLSFNQFYGDLPNLPVSLRNMYFHHNILSGHLTPLKGLIHLKWLDVSDNRLSGAISGNVLSLRNVVHLNVSFNRFTALEVINYSLQEQSLQVLEAQGNHLKGHLPVNLVSFVNLTSINLANNQFSGSIPLEYGTKVKSSWRRLHLDYNFLTGNLPREFSHSTNVKGSLAKNCLKCPTSVGLCQGRQRPSTECVGQHNRYRRVSERRILNSIRNHNLMEASDLDEGVKLLRLNFHVSFIVDFDSFHGVAADMLALITRMRAVVMVDYGGIMPQLQHHLSSLLQLAQRESLIFEHIRIMVIQDMIYLIHLTELTHFLNSTFNSHRPLLFVDLQSENPKMVTKIEESQLAMQLVSIQRLFLTIFCPERATDPSPSQDDKCTDETDATCRSQSLPSRSTTDCIDLSDCMDNTDITVPTLNGWLLGYPVVYLFGKEHIADAIYNLSTKYLHIFQVFVCRNSTLKKGTRAEELLSFSVPYDLSMRGSNEEWAEAFLAQMQAKWERCASAWKSLKMEVSECNPQAIVL</sequence>
<dbReference type="Pfam" id="PF08263">
    <property type="entry name" value="LRRNT_2"/>
    <property type="match status" value="1"/>
</dbReference>
<dbReference type="PANTHER" id="PTHR31366">
    <property type="entry name" value="UPF0739 PROTEIN C1ORF74"/>
    <property type="match status" value="1"/>
</dbReference>
<dbReference type="Pfam" id="PF14953">
    <property type="entry name" value="DUF4504"/>
    <property type="match status" value="1"/>
</dbReference>
<dbReference type="Pfam" id="PF13855">
    <property type="entry name" value="LRR_8"/>
    <property type="match status" value="1"/>
</dbReference>
<dbReference type="AlphaFoldDB" id="A0A4D6N774"/>
<keyword evidence="9" id="KW-0472">Membrane</keyword>
<protein>
    <submittedName>
        <fullName evidence="15">LRR receptor-like serine/threonine-protein kinase FLS2</fullName>
    </submittedName>
</protein>
<evidence type="ECO:0000259" key="14">
    <source>
        <dbReference type="Pfam" id="PF08263"/>
    </source>
</evidence>
<keyword evidence="3" id="KW-0134">Cell wall</keyword>
<keyword evidence="4" id="KW-0964">Secreted</keyword>
<keyword evidence="6 13" id="KW-0732">Signal</keyword>
<keyword evidence="15" id="KW-0808">Transferase</keyword>
<comment type="subcellular location">
    <subcellularLocation>
        <location evidence="1">Membrane</location>
        <topology evidence="1">Peripheral membrane protein</topology>
    </subcellularLocation>
    <subcellularLocation>
        <location evidence="2">Secreted</location>
        <location evidence="2">Cell wall</location>
    </subcellularLocation>
</comment>
<dbReference type="Pfam" id="PF00560">
    <property type="entry name" value="LRR_1"/>
    <property type="match status" value="2"/>
</dbReference>
<organism evidence="15 16">
    <name type="scientific">Vigna unguiculata</name>
    <name type="common">Cowpea</name>
    <dbReference type="NCBI Taxonomy" id="3917"/>
    <lineage>
        <taxon>Eukaryota</taxon>
        <taxon>Viridiplantae</taxon>
        <taxon>Streptophyta</taxon>
        <taxon>Embryophyta</taxon>
        <taxon>Tracheophyta</taxon>
        <taxon>Spermatophyta</taxon>
        <taxon>Magnoliopsida</taxon>
        <taxon>eudicotyledons</taxon>
        <taxon>Gunneridae</taxon>
        <taxon>Pentapetalae</taxon>
        <taxon>rosids</taxon>
        <taxon>fabids</taxon>
        <taxon>Fabales</taxon>
        <taxon>Fabaceae</taxon>
        <taxon>Papilionoideae</taxon>
        <taxon>50 kb inversion clade</taxon>
        <taxon>NPAAA clade</taxon>
        <taxon>indigoferoid/millettioid clade</taxon>
        <taxon>Phaseoleae</taxon>
        <taxon>Vigna</taxon>
    </lineage>
</organism>
<evidence type="ECO:0000256" key="4">
    <source>
        <dbReference type="ARBA" id="ARBA00022525"/>
    </source>
</evidence>
<dbReference type="GO" id="GO:0006952">
    <property type="term" value="P:defense response"/>
    <property type="evidence" value="ECO:0007669"/>
    <property type="project" value="UniProtKB-KW"/>
</dbReference>
<evidence type="ECO:0000313" key="15">
    <source>
        <dbReference type="EMBL" id="QCE09118.1"/>
    </source>
</evidence>
<evidence type="ECO:0000256" key="5">
    <source>
        <dbReference type="ARBA" id="ARBA00022614"/>
    </source>
</evidence>
<evidence type="ECO:0000256" key="3">
    <source>
        <dbReference type="ARBA" id="ARBA00022512"/>
    </source>
</evidence>
<feature type="domain" description="Leucine-rich repeat-containing N-terminal plant-type" evidence="14">
    <location>
        <begin position="35"/>
        <end position="81"/>
    </location>
</feature>
<evidence type="ECO:0000256" key="1">
    <source>
        <dbReference type="ARBA" id="ARBA00004170"/>
    </source>
</evidence>
<evidence type="ECO:0000256" key="11">
    <source>
        <dbReference type="ARBA" id="ARBA00038043"/>
    </source>
</evidence>
<keyword evidence="10" id="KW-1015">Disulfide bond</keyword>
<dbReference type="GO" id="GO:0016301">
    <property type="term" value="F:kinase activity"/>
    <property type="evidence" value="ECO:0007669"/>
    <property type="project" value="UniProtKB-KW"/>
</dbReference>
<dbReference type="EMBL" id="CP039354">
    <property type="protein sequence ID" value="QCE09118.1"/>
    <property type="molecule type" value="Genomic_DNA"/>
</dbReference>
<reference evidence="15 16" key="1">
    <citation type="submission" date="2019-04" db="EMBL/GenBank/DDBJ databases">
        <title>An improved genome assembly and genetic linkage map for asparagus bean, Vigna unguiculata ssp. sesquipedialis.</title>
        <authorList>
            <person name="Xia Q."/>
            <person name="Zhang R."/>
            <person name="Dong Y."/>
        </authorList>
    </citation>
    <scope>NUCLEOTIDE SEQUENCE [LARGE SCALE GENOMIC DNA]</scope>
    <source>
        <tissue evidence="15">Leaf</tissue>
    </source>
</reference>
<name>A0A4D6N774_VIGUN</name>
<keyword evidence="16" id="KW-1185">Reference proteome</keyword>
<feature type="region of interest" description="Disordered" evidence="12">
    <location>
        <begin position="581"/>
        <end position="602"/>
    </location>
</feature>